<dbReference type="InterPro" id="IPR006162">
    <property type="entry name" value="Ppantetheine_attach_site"/>
</dbReference>
<evidence type="ECO:0000256" key="2">
    <source>
        <dbReference type="ARBA" id="ARBA00022553"/>
    </source>
</evidence>
<dbReference type="Pfam" id="PF02801">
    <property type="entry name" value="Ketoacyl-synt_C"/>
    <property type="match status" value="1"/>
</dbReference>
<dbReference type="InterPro" id="IPR014031">
    <property type="entry name" value="Ketoacyl_synth_C"/>
</dbReference>
<dbReference type="PROSITE" id="PS50075">
    <property type="entry name" value="CARRIER"/>
    <property type="match status" value="1"/>
</dbReference>
<dbReference type="SMART" id="SM00829">
    <property type="entry name" value="PKS_ER"/>
    <property type="match status" value="1"/>
</dbReference>
<dbReference type="PROSITE" id="PS00606">
    <property type="entry name" value="KS3_1"/>
    <property type="match status" value="1"/>
</dbReference>
<dbReference type="GO" id="GO:1901336">
    <property type="term" value="P:lactone biosynthetic process"/>
    <property type="evidence" value="ECO:0007669"/>
    <property type="project" value="UniProtKB-ARBA"/>
</dbReference>
<evidence type="ECO:0000259" key="11">
    <source>
        <dbReference type="PROSITE" id="PS52019"/>
    </source>
</evidence>
<dbReference type="GO" id="GO:0030639">
    <property type="term" value="P:polyketide biosynthetic process"/>
    <property type="evidence" value="ECO:0007669"/>
    <property type="project" value="UniProtKB-ARBA"/>
</dbReference>
<dbReference type="InterPro" id="IPR020843">
    <property type="entry name" value="ER"/>
</dbReference>
<evidence type="ECO:0000256" key="4">
    <source>
        <dbReference type="ARBA" id="ARBA00022857"/>
    </source>
</evidence>
<dbReference type="InterPro" id="IPR011032">
    <property type="entry name" value="GroES-like_sf"/>
</dbReference>
<dbReference type="PANTHER" id="PTHR43775:SF13">
    <property type="entry name" value="POLYKETIDE SYNTHASE 1"/>
    <property type="match status" value="1"/>
</dbReference>
<dbReference type="CDD" id="cd00833">
    <property type="entry name" value="PKS"/>
    <property type="match status" value="1"/>
</dbReference>
<keyword evidence="2" id="KW-0597">Phosphoprotein</keyword>
<evidence type="ECO:0000313" key="13">
    <source>
        <dbReference type="Proteomes" id="UP000078397"/>
    </source>
</evidence>
<gene>
    <name evidence="12" type="ORF">VFPPC_02266</name>
</gene>
<dbReference type="SUPFAM" id="SSF47336">
    <property type="entry name" value="ACP-like"/>
    <property type="match status" value="1"/>
</dbReference>
<dbReference type="Gene3D" id="3.40.366.10">
    <property type="entry name" value="Malonyl-Coenzyme A Acyl Carrier Protein, domain 2"/>
    <property type="match status" value="1"/>
</dbReference>
<evidence type="ECO:0000256" key="6">
    <source>
        <dbReference type="ARBA" id="ARBA00023268"/>
    </source>
</evidence>
<evidence type="ECO:0000256" key="3">
    <source>
        <dbReference type="ARBA" id="ARBA00022679"/>
    </source>
</evidence>
<dbReference type="InterPro" id="IPR036291">
    <property type="entry name" value="NAD(P)-bd_dom_sf"/>
</dbReference>
<dbReference type="Gene3D" id="1.10.1200.10">
    <property type="entry name" value="ACP-like"/>
    <property type="match status" value="1"/>
</dbReference>
<dbReference type="InterPro" id="IPR016039">
    <property type="entry name" value="Thiolase-like"/>
</dbReference>
<reference evidence="12 13" key="1">
    <citation type="journal article" date="2016" name="PLoS Pathog.">
        <title>Biosynthesis of antibiotic leucinostatins in bio-control fungus Purpureocillium lilacinum and their inhibition on phytophthora revealed by genome mining.</title>
        <authorList>
            <person name="Wang G."/>
            <person name="Liu Z."/>
            <person name="Lin R."/>
            <person name="Li E."/>
            <person name="Mao Z."/>
            <person name="Ling J."/>
            <person name="Yang Y."/>
            <person name="Yin W.B."/>
            <person name="Xie B."/>
        </authorList>
    </citation>
    <scope>NUCLEOTIDE SEQUENCE [LARGE SCALE GENOMIC DNA]</scope>
    <source>
        <strain evidence="12">170</strain>
    </source>
</reference>
<evidence type="ECO:0000256" key="5">
    <source>
        <dbReference type="ARBA" id="ARBA00023002"/>
    </source>
</evidence>
<dbReference type="Pfam" id="PF08240">
    <property type="entry name" value="ADH_N"/>
    <property type="match status" value="1"/>
</dbReference>
<dbReference type="CDD" id="cd05195">
    <property type="entry name" value="enoyl_red"/>
    <property type="match status" value="1"/>
</dbReference>
<dbReference type="KEGG" id="pchm:VFPPC_02266"/>
<dbReference type="Pfam" id="PF08659">
    <property type="entry name" value="KR"/>
    <property type="match status" value="1"/>
</dbReference>
<dbReference type="SMART" id="SM00823">
    <property type="entry name" value="PKS_PP"/>
    <property type="match status" value="1"/>
</dbReference>
<evidence type="ECO:0000259" key="10">
    <source>
        <dbReference type="PROSITE" id="PS52004"/>
    </source>
</evidence>
<dbReference type="InterPro" id="IPR018201">
    <property type="entry name" value="Ketoacyl_synth_AS"/>
</dbReference>
<evidence type="ECO:0000256" key="1">
    <source>
        <dbReference type="ARBA" id="ARBA00022450"/>
    </source>
</evidence>
<dbReference type="InterPro" id="IPR013968">
    <property type="entry name" value="PKS_KR"/>
</dbReference>
<dbReference type="Pfam" id="PF00109">
    <property type="entry name" value="ketoacyl-synt"/>
    <property type="match status" value="1"/>
</dbReference>
<feature type="active site" description="Proton donor; for dehydratase activity" evidence="8">
    <location>
        <position position="1143"/>
    </location>
</feature>
<dbReference type="SUPFAM" id="SSF51735">
    <property type="entry name" value="NAD(P)-binding Rossmann-fold domains"/>
    <property type="match status" value="2"/>
</dbReference>
<dbReference type="RefSeq" id="XP_022284130.1">
    <property type="nucleotide sequence ID" value="XM_022428272.1"/>
</dbReference>
<dbReference type="STRING" id="1380566.A0A179F779"/>
<dbReference type="SUPFAM" id="SSF53901">
    <property type="entry name" value="Thiolase-like"/>
    <property type="match status" value="1"/>
</dbReference>
<dbReference type="Gene3D" id="3.40.50.720">
    <property type="entry name" value="NAD(P)-binding Rossmann-like Domain"/>
    <property type="match status" value="2"/>
</dbReference>
<organism evidence="12 13">
    <name type="scientific">Pochonia chlamydosporia 170</name>
    <dbReference type="NCBI Taxonomy" id="1380566"/>
    <lineage>
        <taxon>Eukaryota</taxon>
        <taxon>Fungi</taxon>
        <taxon>Dikarya</taxon>
        <taxon>Ascomycota</taxon>
        <taxon>Pezizomycotina</taxon>
        <taxon>Sordariomycetes</taxon>
        <taxon>Hypocreomycetidae</taxon>
        <taxon>Hypocreales</taxon>
        <taxon>Clavicipitaceae</taxon>
        <taxon>Pochonia</taxon>
    </lineage>
</organism>
<feature type="region of interest" description="N-terminal hotdog fold" evidence="8">
    <location>
        <begin position="913"/>
        <end position="1051"/>
    </location>
</feature>
<evidence type="ECO:0000256" key="8">
    <source>
        <dbReference type="PROSITE-ProRule" id="PRU01363"/>
    </source>
</evidence>
<proteinExistence type="predicted"/>
<sequence>MSPIAPIAVVGMSCRLSGGVSTPEDLWTMISRSRDGWGPIPKDRFSTDAYYHPNPQKKGCFNVKSGYFMERDLSQFDAPFFNITEQEAIAMDPQQRQLLECTYEALESAGIPKETISGKRVGVFVGATSSSYRMGTLRDLNQVPLFDSTGNHQSIQAARISHYFNLRGPCFSIDTACSSSLYALHAAVQSIRSGESDSAIVAGCSLHIQPNDMVSMSMLGIFNNHGKTFSFDHRAKSGFARGEGVGCIILKPLKQAVKDNDKIRCLLVNTGTNQDGKTVGISTPSGEAQEELIREVYSRANILPEHTGYVEAHGTGTKVGDPIEAKALQKVFGNGRTKRTPLYIGSVKSNIGHLENASGIISIIKACLMLEKGFILPNVNFEKANAAIPLGEWHMKVPINLRPWPKDKRYISINNFGFGGSNAHAVVERIPVTFSSLAVKLSKEQPKLFVLCANDEGAGKRMAAQLSVYLEQHPEIFEKRIFNDIAYTLSERRSHLPWRTAIAATSCDELAMSLNIPSNTPMRSSNGPLKIGFIYTGQGAQWAQMARELIDVYPIFENTLRRAASCLDQLGATFSLIDELLKPKEESRISQANISQPICTAVQLGLTDLLASWDIKPSMVLGHSSGEIVAAYAAGAIGIDSAMSAAYHRGQVALLAKKRHPELRGSMMAVGCDAGEIKHKIKLLGLYELTAACHNSPNSTTVSGDEDSIDKLAIELEREGIFNRKLRVDVAYHSSHMRLVAEDYMSAIKDIAHQSCLSDVSFYSSVLGKHKGAEPLGPSYWVNNLVQPVLFSTALQDMYGNEKPDVLIEVGPHSALEGPIKQVFRHIGMQATADVKYFPTLIRSQNSAVALVNTAGKLFLQGHNVNFGEINQTSAIQLPNLITDFPPYPWSPHKYWYESRASKQHRLKPFARHDLLGVIDDNYTDSEHTWRNVLSVDDIPWLKDHRMQSLITFPLAGYLCMAVEAASQRAQLRQIQVDQLSSFRLREVNASKAFIMDSTTQYETVVSLRPYAEGTRSQSNDWDEFCVSSWAPSRGWLEHCRGLVCANKSRSANTVRPYLHQAAHSRLTEANCANAVATSVPLQQMYTELAERGAEYASVFVNSAGHTKISGDFTMGTIQVPETAASMHSGHETLSIVPASFMDLILQFTFPLLGAGFGRMPSLFMPSAIHDIEISAKFPNIPGQEIQAIARGHHNRESPGPVSFSIDAWHHEFDAPVVTMEGFKMSPVNGDMGADHKPKSLCYKLRWEPLDTTSCDEEQEDVLRCLSDDHNVSGGPTKPSENGKSLHKEINGIGHIPNGNSQTTIPPNQCFVSNVMSTASSLNGCHGVNGHNNDNVNGTIVANGVNGHHKKSLFVPGLDLVASKVVLVSDGRHPDGLLASLQAVVESQLGRQPEIISLMELQPAASAHYICLLEVDDNFLSRLSEDTFKKFQALLLTCSSVLWITTGAFRTASNPERNMAQGMLRSVRSETGKALGTLDLDPRSLLEVSDQAELVLSAFAALISTADSASVEDFEFYEDSGKLLVPKIVVDDGMNLDIFHRSNPTVSYSQDFHQSERRLKMVVGTSGALDSMYWKDDVKQALQDDEIEIKIACTGMNFKDVVIAMGQLASPYIGVECSGTVTRIGAKVSTLAEGDRVCAVSLGAYGTFARCMATSAIPIPHDMPFSVAASIPVVFCTAYYGIIDLARIESGESILIHAASGGVGQAAIQLAQMVGAEIYATVGSEEKKQLLINTYGIPEGRIFYSRDTSFGPAIRHATGGRGVDVILNSLAGDLLRETWACLAPFGRFIEIGKRDITTNTRLEMLKFDSNCSFSSVDLTLVAAKRPKLMSRILGNVMSLLRRKVVSPVGPLTQTGIDEVEKSMRKLQSGKTSGKVIIDHSRPAKITATHPTVAIDILKPEATYLIIGGTGGIGCAIARKLIQQGARQVVLLSRSGQATPEVVNLIQDSKDVATICVEKCDVSNKSMVSDVVIRLRHSLPPVRGIIHAAMVLRDTLFEKMMFDDYDSVIQSKVSGALNFHHEFYNDKLDFFILLSSVAGIVGNRGQAAYSAANTFLDALARHRRLNGQAALSLNLTAVDDVGYLASNSERKSEVLKNISGSSMNVAEVLGLVEAAIRGDVAESLSSGQCITGLNLDNSTTLPFWSSDGKFRYVLEQAQAASASLAMVAESDMSVAERLKRLSNKEDAIALVADELGDKLAAILMMAPQDMAAQRAYMSITAFGLDSLNAIELRNWIGKELQAHLQVLELLTSGKLTDLAALVLKKTRITGPWTKQEI</sequence>
<dbReference type="InterPro" id="IPR050091">
    <property type="entry name" value="PKS_NRPS_Biosynth_Enz"/>
</dbReference>
<dbReference type="Pfam" id="PF14765">
    <property type="entry name" value="PS-DH"/>
    <property type="match status" value="1"/>
</dbReference>
<dbReference type="InterPro" id="IPR014030">
    <property type="entry name" value="Ketoacyl_synth_N"/>
</dbReference>
<keyword evidence="13" id="KW-1185">Reference proteome</keyword>
<feature type="domain" description="PKS/mFAS DH" evidence="11">
    <location>
        <begin position="913"/>
        <end position="1234"/>
    </location>
</feature>
<dbReference type="SMART" id="SM00826">
    <property type="entry name" value="PKS_DH"/>
    <property type="match status" value="1"/>
</dbReference>
<dbReference type="InterPro" id="IPR013154">
    <property type="entry name" value="ADH-like_N"/>
</dbReference>
<dbReference type="Gene3D" id="3.40.47.10">
    <property type="match status" value="1"/>
</dbReference>
<keyword evidence="1" id="KW-0596">Phosphopantetheine</keyword>
<dbReference type="InterPro" id="IPR057326">
    <property type="entry name" value="KR_dom"/>
</dbReference>
<dbReference type="GO" id="GO:0016491">
    <property type="term" value="F:oxidoreductase activity"/>
    <property type="evidence" value="ECO:0007669"/>
    <property type="project" value="UniProtKB-KW"/>
</dbReference>
<dbReference type="Pfam" id="PF23297">
    <property type="entry name" value="ACP_SdgA_C"/>
    <property type="match status" value="1"/>
</dbReference>
<dbReference type="InterPro" id="IPR049900">
    <property type="entry name" value="PKS_mFAS_DH"/>
</dbReference>
<feature type="domain" description="Carrier" evidence="9">
    <location>
        <begin position="2177"/>
        <end position="2265"/>
    </location>
</feature>
<dbReference type="PROSITE" id="PS00012">
    <property type="entry name" value="PHOSPHOPANTETHEINE"/>
    <property type="match status" value="1"/>
</dbReference>
<dbReference type="PROSITE" id="PS52004">
    <property type="entry name" value="KS3_2"/>
    <property type="match status" value="1"/>
</dbReference>
<dbReference type="InterPro" id="IPR020807">
    <property type="entry name" value="PKS_DH"/>
</dbReference>
<dbReference type="SMART" id="SM00822">
    <property type="entry name" value="PKS_KR"/>
    <property type="match status" value="1"/>
</dbReference>
<dbReference type="Gene3D" id="3.10.129.110">
    <property type="entry name" value="Polyketide synthase dehydratase"/>
    <property type="match status" value="1"/>
</dbReference>
<keyword evidence="6" id="KW-0511">Multifunctional enzyme</keyword>
<dbReference type="InterPro" id="IPR036736">
    <property type="entry name" value="ACP-like_sf"/>
</dbReference>
<dbReference type="GO" id="GO:0004315">
    <property type="term" value="F:3-oxoacyl-[acyl-carrier-protein] synthase activity"/>
    <property type="evidence" value="ECO:0007669"/>
    <property type="project" value="InterPro"/>
</dbReference>
<dbReference type="InterPro" id="IPR020841">
    <property type="entry name" value="PKS_Beta-ketoAc_synthase_dom"/>
</dbReference>
<dbReference type="Pfam" id="PF16197">
    <property type="entry name" value="KAsynt_C_assoc"/>
    <property type="match status" value="1"/>
</dbReference>
<keyword evidence="5" id="KW-0560">Oxidoreductase</keyword>
<dbReference type="Pfam" id="PF21089">
    <property type="entry name" value="PKS_DH_N"/>
    <property type="match status" value="1"/>
</dbReference>
<dbReference type="SUPFAM" id="SSF52151">
    <property type="entry name" value="FabD/lysophospholipase-like"/>
    <property type="match status" value="1"/>
</dbReference>
<dbReference type="PANTHER" id="PTHR43775">
    <property type="entry name" value="FATTY ACID SYNTHASE"/>
    <property type="match status" value="1"/>
</dbReference>
<accession>A0A179F779</accession>
<comment type="caution">
    <text evidence="12">The sequence shown here is derived from an EMBL/GenBank/DDBJ whole genome shotgun (WGS) entry which is preliminary data.</text>
</comment>
<dbReference type="InterPro" id="IPR049552">
    <property type="entry name" value="PKS_DH_N"/>
</dbReference>
<dbReference type="InterPro" id="IPR013149">
    <property type="entry name" value="ADH-like_C"/>
</dbReference>
<dbReference type="SUPFAM" id="SSF55048">
    <property type="entry name" value="Probable ACP-binding domain of malonyl-CoA ACP transacylase"/>
    <property type="match status" value="1"/>
</dbReference>
<dbReference type="OrthoDB" id="329835at2759"/>
<evidence type="ECO:0000256" key="7">
    <source>
        <dbReference type="ARBA" id="ARBA00023315"/>
    </source>
</evidence>
<dbReference type="InterPro" id="IPR016035">
    <property type="entry name" value="Acyl_Trfase/lysoPLipase"/>
</dbReference>
<dbReference type="Pfam" id="PF00698">
    <property type="entry name" value="Acyl_transf_1"/>
    <property type="match status" value="1"/>
</dbReference>
<dbReference type="SMART" id="SM00827">
    <property type="entry name" value="PKS_AT"/>
    <property type="match status" value="1"/>
</dbReference>
<dbReference type="InterPro" id="IPR009081">
    <property type="entry name" value="PP-bd_ACP"/>
</dbReference>
<dbReference type="InterPro" id="IPR056501">
    <property type="entry name" value="NAD-bd_HRPKS_sdrA"/>
</dbReference>
<protein>
    <submittedName>
        <fullName evidence="12">Polyketide synthase</fullName>
    </submittedName>
</protein>
<evidence type="ECO:0000313" key="12">
    <source>
        <dbReference type="EMBL" id="OAQ61272.2"/>
    </source>
</evidence>
<dbReference type="PROSITE" id="PS52019">
    <property type="entry name" value="PKS_MFAS_DH"/>
    <property type="match status" value="1"/>
</dbReference>
<dbReference type="GO" id="GO:0006633">
    <property type="term" value="P:fatty acid biosynthetic process"/>
    <property type="evidence" value="ECO:0007669"/>
    <property type="project" value="InterPro"/>
</dbReference>
<keyword evidence="3" id="KW-0808">Transferase</keyword>
<dbReference type="InterPro" id="IPR016036">
    <property type="entry name" value="Malonyl_transacylase_ACP-bd"/>
</dbReference>
<dbReference type="Proteomes" id="UP000078397">
    <property type="component" value="Unassembled WGS sequence"/>
</dbReference>
<dbReference type="Gene3D" id="3.90.180.10">
    <property type="entry name" value="Medium-chain alcohol dehydrogenases, catalytic domain"/>
    <property type="match status" value="1"/>
</dbReference>
<feature type="active site" description="Proton acceptor; for dehydratase activity" evidence="8">
    <location>
        <position position="945"/>
    </location>
</feature>
<dbReference type="Pfam" id="PF23114">
    <property type="entry name" value="NAD-bd_HRPKS_sdrA"/>
    <property type="match status" value="1"/>
</dbReference>
<name>A0A179F779_METCM</name>
<dbReference type="EMBL" id="LSBJ02000001">
    <property type="protein sequence ID" value="OAQ61272.2"/>
    <property type="molecule type" value="Genomic_DNA"/>
</dbReference>
<dbReference type="InterPro" id="IPR049551">
    <property type="entry name" value="PKS_DH_C"/>
</dbReference>
<dbReference type="GO" id="GO:0004312">
    <property type="term" value="F:fatty acid synthase activity"/>
    <property type="evidence" value="ECO:0007669"/>
    <property type="project" value="TreeGrafter"/>
</dbReference>
<dbReference type="SUPFAM" id="SSF50129">
    <property type="entry name" value="GroES-like"/>
    <property type="match status" value="1"/>
</dbReference>
<dbReference type="GeneID" id="28845938"/>
<dbReference type="InterPro" id="IPR001227">
    <property type="entry name" value="Ac_transferase_dom_sf"/>
</dbReference>
<feature type="domain" description="Ketosynthase family 3 (KS3)" evidence="10">
    <location>
        <begin position="4"/>
        <end position="429"/>
    </location>
</feature>
<dbReference type="Pfam" id="PF00107">
    <property type="entry name" value="ADH_zinc_N"/>
    <property type="match status" value="1"/>
</dbReference>
<dbReference type="SMART" id="SM00825">
    <property type="entry name" value="PKS_KS"/>
    <property type="match status" value="1"/>
</dbReference>
<evidence type="ECO:0000259" key="9">
    <source>
        <dbReference type="PROSITE" id="PS50075"/>
    </source>
</evidence>
<dbReference type="InterPro" id="IPR014043">
    <property type="entry name" value="Acyl_transferase_dom"/>
</dbReference>
<dbReference type="InterPro" id="IPR042104">
    <property type="entry name" value="PKS_dehydratase_sf"/>
</dbReference>
<dbReference type="FunFam" id="3.40.50.720:FF:000209">
    <property type="entry name" value="Polyketide synthase Pks12"/>
    <property type="match status" value="1"/>
</dbReference>
<dbReference type="InterPro" id="IPR020806">
    <property type="entry name" value="PKS_PP-bd"/>
</dbReference>
<dbReference type="InterPro" id="IPR032821">
    <property type="entry name" value="PKS_assoc"/>
</dbReference>
<dbReference type="GO" id="GO:0031177">
    <property type="term" value="F:phosphopantetheine binding"/>
    <property type="evidence" value="ECO:0007669"/>
    <property type="project" value="InterPro"/>
</dbReference>
<keyword evidence="4" id="KW-0521">NADP</keyword>
<feature type="region of interest" description="C-terminal hotdog fold" evidence="8">
    <location>
        <begin position="1073"/>
        <end position="1234"/>
    </location>
</feature>
<keyword evidence="7" id="KW-0012">Acyltransferase</keyword>